<dbReference type="GeneID" id="79176832"/>
<dbReference type="HOGENOM" id="CLU_100979_1_0_6"/>
<evidence type="ECO:0000313" key="2">
    <source>
        <dbReference type="EMBL" id="CCU72413.1"/>
    </source>
</evidence>
<keyword evidence="3" id="KW-1185">Reference proteome</keyword>
<evidence type="ECO:0000313" key="3">
    <source>
        <dbReference type="Proteomes" id="UP000011866"/>
    </source>
</evidence>
<evidence type="ECO:0000256" key="1">
    <source>
        <dbReference type="SAM" id="Phobius"/>
    </source>
</evidence>
<reference evidence="2 3" key="1">
    <citation type="journal article" date="2013" name="Genome Announc.">
        <title>Genome Sequence of Thalassolituus oleivorans MIL-1 (DSM 14913T).</title>
        <authorList>
            <person name="Golyshin P.N."/>
            <person name="Werner J."/>
            <person name="Chernikova T.N."/>
            <person name="Tran H."/>
            <person name="Ferrer M."/>
            <person name="Yakimov M.M."/>
            <person name="Teeling H."/>
            <person name="Golyshina O.V."/>
        </authorList>
    </citation>
    <scope>NUCLEOTIDE SEQUENCE [LARGE SCALE GENOMIC DNA]</scope>
    <source>
        <strain evidence="2 3">MIL-1</strain>
    </source>
</reference>
<feature type="transmembrane region" description="Helical" evidence="1">
    <location>
        <begin position="16"/>
        <end position="39"/>
    </location>
</feature>
<sequence length="166" mass="19447">MNTEKQEHRPWHKEPMMLLVIGLPLISVCWGMVMLYLAVNTKDSLVNDTYYKDGVNYTEDLKHDEYAQRLQIAADIVFIGDEIHINLRGYLDEQPNTLQLQLIHPTLQDLDETVLMQRLDDGSYVGINDLELPQKRHVWLLSGEQKWRIRETEIIEENKAFTLGKQ</sequence>
<keyword evidence="1" id="KW-1133">Transmembrane helix</keyword>
<dbReference type="STRING" id="187493.CN03_08315"/>
<keyword evidence="1" id="KW-0812">Transmembrane</keyword>
<protein>
    <recommendedName>
        <fullName evidence="4">FixH family protein</fullName>
    </recommendedName>
</protein>
<gene>
    <name evidence="2" type="ORF">TOL_2004</name>
</gene>
<accession>M5DSA9</accession>
<organism evidence="2 3">
    <name type="scientific">Thalassolituus oleivorans MIL-1</name>
    <dbReference type="NCBI Taxonomy" id="1298593"/>
    <lineage>
        <taxon>Bacteria</taxon>
        <taxon>Pseudomonadati</taxon>
        <taxon>Pseudomonadota</taxon>
        <taxon>Gammaproteobacteria</taxon>
        <taxon>Oceanospirillales</taxon>
        <taxon>Oceanospirillaceae</taxon>
        <taxon>Thalassolituus</taxon>
    </lineage>
</organism>
<dbReference type="Proteomes" id="UP000011866">
    <property type="component" value="Chromosome"/>
</dbReference>
<name>M5DSA9_9GAMM</name>
<evidence type="ECO:0008006" key="4">
    <source>
        <dbReference type="Google" id="ProtNLM"/>
    </source>
</evidence>
<dbReference type="KEGG" id="tol:TOL_2004"/>
<dbReference type="eggNOG" id="COG3198">
    <property type="taxonomic scope" value="Bacteria"/>
</dbReference>
<dbReference type="AlphaFoldDB" id="M5DSA9"/>
<proteinExistence type="predicted"/>
<dbReference type="RefSeq" id="WP_015487133.1">
    <property type="nucleotide sequence ID" value="NC_020888.1"/>
</dbReference>
<dbReference type="Pfam" id="PF05751">
    <property type="entry name" value="FixH"/>
    <property type="match status" value="1"/>
</dbReference>
<dbReference type="InterPro" id="IPR008620">
    <property type="entry name" value="FixH"/>
</dbReference>
<keyword evidence="1" id="KW-0472">Membrane</keyword>
<dbReference type="EMBL" id="HF680312">
    <property type="protein sequence ID" value="CCU72413.1"/>
    <property type="molecule type" value="Genomic_DNA"/>
</dbReference>